<organism evidence="2 3">
    <name type="scientific">Heracleum sosnowskyi</name>
    <dbReference type="NCBI Taxonomy" id="360622"/>
    <lineage>
        <taxon>Eukaryota</taxon>
        <taxon>Viridiplantae</taxon>
        <taxon>Streptophyta</taxon>
        <taxon>Embryophyta</taxon>
        <taxon>Tracheophyta</taxon>
        <taxon>Spermatophyta</taxon>
        <taxon>Magnoliopsida</taxon>
        <taxon>eudicotyledons</taxon>
        <taxon>Gunneridae</taxon>
        <taxon>Pentapetalae</taxon>
        <taxon>asterids</taxon>
        <taxon>campanulids</taxon>
        <taxon>Apiales</taxon>
        <taxon>Apiaceae</taxon>
        <taxon>Apioideae</taxon>
        <taxon>apioid superclade</taxon>
        <taxon>Tordylieae</taxon>
        <taxon>Tordyliinae</taxon>
        <taxon>Heracleum</taxon>
    </lineage>
</organism>
<dbReference type="Pfam" id="PF00652">
    <property type="entry name" value="Ricin_B_lectin"/>
    <property type="match status" value="1"/>
</dbReference>
<evidence type="ECO:0000313" key="3">
    <source>
        <dbReference type="Proteomes" id="UP001237642"/>
    </source>
</evidence>
<reference evidence="2" key="2">
    <citation type="submission" date="2023-05" db="EMBL/GenBank/DDBJ databases">
        <authorList>
            <person name="Schelkunov M.I."/>
        </authorList>
    </citation>
    <scope>NUCLEOTIDE SEQUENCE</scope>
    <source>
        <strain evidence="2">Hsosn_3</strain>
        <tissue evidence="2">Leaf</tissue>
    </source>
</reference>
<dbReference type="SUPFAM" id="SSF50370">
    <property type="entry name" value="Ricin B-like lectins"/>
    <property type="match status" value="2"/>
</dbReference>
<evidence type="ECO:0000259" key="1">
    <source>
        <dbReference type="SMART" id="SM00458"/>
    </source>
</evidence>
<dbReference type="AlphaFoldDB" id="A0AAD8HQ72"/>
<sequence length="202" mass="22434">MRPPRSEAGGSSAITRHSSHVWTTAVPDATKWEIWDNGTILNPRASLVLSATSGSARTTLTMQQNLYASSQAWVVSNNTQLTVIPIMNNVGDMCLEAPDYSPRIIYRGCQSGERRQSFAVYPDGTIRPDRRRDDCLTALAGPGILGLVTAVCNGGAQQRWSFNRDYTISTLDTGLAIDARNNTIFLYPREARESQMWQAWFF</sequence>
<keyword evidence="3" id="KW-1185">Reference proteome</keyword>
<evidence type="ECO:0000313" key="2">
    <source>
        <dbReference type="EMBL" id="KAK1370574.1"/>
    </source>
</evidence>
<protein>
    <submittedName>
        <fullName evidence="2">Pulchelin B-chain</fullName>
    </submittedName>
</protein>
<proteinExistence type="predicted"/>
<dbReference type="InterPro" id="IPR000772">
    <property type="entry name" value="Ricin_B_lectin"/>
</dbReference>
<feature type="domain" description="Ricin B lectin" evidence="1">
    <location>
        <begin position="84"/>
        <end position="200"/>
    </location>
</feature>
<dbReference type="Proteomes" id="UP001237642">
    <property type="component" value="Unassembled WGS sequence"/>
</dbReference>
<dbReference type="SMART" id="SM00458">
    <property type="entry name" value="RICIN"/>
    <property type="match status" value="1"/>
</dbReference>
<dbReference type="PROSITE" id="PS50231">
    <property type="entry name" value="RICIN_B_LECTIN"/>
    <property type="match status" value="2"/>
</dbReference>
<comment type="caution">
    <text evidence="2">The sequence shown here is derived from an EMBL/GenBank/DDBJ whole genome shotgun (WGS) entry which is preliminary data.</text>
</comment>
<name>A0AAD8HQ72_9APIA</name>
<accession>A0AAD8HQ72</accession>
<reference evidence="2" key="1">
    <citation type="submission" date="2023-02" db="EMBL/GenBank/DDBJ databases">
        <title>Genome of toxic invasive species Heracleum sosnowskyi carries increased number of genes despite the absence of recent whole-genome duplications.</title>
        <authorList>
            <person name="Schelkunov M."/>
            <person name="Shtratnikova V."/>
            <person name="Makarenko M."/>
            <person name="Klepikova A."/>
            <person name="Omelchenko D."/>
            <person name="Novikova G."/>
            <person name="Obukhova E."/>
            <person name="Bogdanov V."/>
            <person name="Penin A."/>
            <person name="Logacheva M."/>
        </authorList>
    </citation>
    <scope>NUCLEOTIDE SEQUENCE</scope>
    <source>
        <strain evidence="2">Hsosn_3</strain>
        <tissue evidence="2">Leaf</tissue>
    </source>
</reference>
<dbReference type="EMBL" id="JAUIZM010000008">
    <property type="protein sequence ID" value="KAK1370574.1"/>
    <property type="molecule type" value="Genomic_DNA"/>
</dbReference>
<dbReference type="InterPro" id="IPR035992">
    <property type="entry name" value="Ricin_B-like_lectins"/>
</dbReference>
<gene>
    <name evidence="2" type="ORF">POM88_036666</name>
</gene>
<dbReference type="Gene3D" id="2.80.10.50">
    <property type="match status" value="2"/>
</dbReference>